<dbReference type="GO" id="GO:0004197">
    <property type="term" value="F:cysteine-type endopeptidase activity"/>
    <property type="evidence" value="ECO:0007669"/>
    <property type="project" value="InterPro"/>
</dbReference>
<dbReference type="SUPFAM" id="SSF75011">
    <property type="entry name" value="3-carboxy-cis,cis-mucoante lactonizing enzyme"/>
    <property type="match status" value="1"/>
</dbReference>
<dbReference type="EMBL" id="AP019860">
    <property type="protein sequence ID" value="BBM86154.1"/>
    <property type="molecule type" value="Genomic_DNA"/>
</dbReference>
<evidence type="ECO:0000259" key="4">
    <source>
        <dbReference type="Pfam" id="PF00656"/>
    </source>
</evidence>
<organism evidence="5 6">
    <name type="scientific">Uabimicrobium amorphum</name>
    <dbReference type="NCBI Taxonomy" id="2596890"/>
    <lineage>
        <taxon>Bacteria</taxon>
        <taxon>Pseudomonadati</taxon>
        <taxon>Planctomycetota</taxon>
        <taxon>Candidatus Uabimicrobiia</taxon>
        <taxon>Candidatus Uabimicrobiales</taxon>
        <taxon>Candidatus Uabimicrobiaceae</taxon>
        <taxon>Candidatus Uabimicrobium</taxon>
    </lineage>
</organism>
<feature type="repeat" description="WD" evidence="3">
    <location>
        <begin position="788"/>
        <end position="829"/>
    </location>
</feature>
<feature type="repeat" description="WD" evidence="3">
    <location>
        <begin position="1116"/>
        <end position="1155"/>
    </location>
</feature>
<dbReference type="SMART" id="SM00320">
    <property type="entry name" value="WD40"/>
    <property type="match status" value="18"/>
</dbReference>
<dbReference type="Pfam" id="PF00656">
    <property type="entry name" value="Peptidase_C14"/>
    <property type="match status" value="1"/>
</dbReference>
<feature type="repeat" description="WD" evidence="3">
    <location>
        <begin position="1488"/>
        <end position="1529"/>
    </location>
</feature>
<dbReference type="PRINTS" id="PR00320">
    <property type="entry name" value="GPROTEINBRPT"/>
</dbReference>
<dbReference type="InterPro" id="IPR011600">
    <property type="entry name" value="Pept_C14_caspase"/>
</dbReference>
<feature type="repeat" description="WD" evidence="3">
    <location>
        <begin position="872"/>
        <end position="911"/>
    </location>
</feature>
<reference evidence="5 6" key="1">
    <citation type="submission" date="2019-08" db="EMBL/GenBank/DDBJ databases">
        <title>Complete genome sequence of Candidatus Uab amorphum.</title>
        <authorList>
            <person name="Shiratori T."/>
            <person name="Suzuki S."/>
            <person name="Kakizawa Y."/>
            <person name="Ishida K."/>
        </authorList>
    </citation>
    <scope>NUCLEOTIDE SEQUENCE [LARGE SCALE GENOMIC DNA]</scope>
    <source>
        <strain evidence="5 6">SRT547</strain>
    </source>
</reference>
<dbReference type="PROSITE" id="PS00678">
    <property type="entry name" value="WD_REPEATS_1"/>
    <property type="match status" value="8"/>
</dbReference>
<name>A0A5S9IQQ1_UABAM</name>
<dbReference type="GO" id="GO:0006508">
    <property type="term" value="P:proteolysis"/>
    <property type="evidence" value="ECO:0007669"/>
    <property type="project" value="InterPro"/>
</dbReference>
<dbReference type="InterPro" id="IPR011047">
    <property type="entry name" value="Quinoprotein_ADH-like_sf"/>
</dbReference>
<feature type="repeat" description="WD" evidence="3">
    <location>
        <begin position="1530"/>
        <end position="1571"/>
    </location>
</feature>
<feature type="repeat" description="WD" evidence="3">
    <location>
        <begin position="1447"/>
        <end position="1488"/>
    </location>
</feature>
<gene>
    <name evidence="5" type="ORF">UABAM_04540</name>
</gene>
<proteinExistence type="predicted"/>
<feature type="repeat" description="WD" evidence="3">
    <location>
        <begin position="1405"/>
        <end position="1446"/>
    </location>
</feature>
<evidence type="ECO:0000256" key="1">
    <source>
        <dbReference type="ARBA" id="ARBA00022574"/>
    </source>
</evidence>
<dbReference type="SUPFAM" id="SSF50998">
    <property type="entry name" value="Quinoprotein alcohol dehydrogenase-like"/>
    <property type="match status" value="1"/>
</dbReference>
<feature type="repeat" description="WD" evidence="3">
    <location>
        <begin position="1364"/>
        <end position="1405"/>
    </location>
</feature>
<dbReference type="SUPFAM" id="SSF48371">
    <property type="entry name" value="ARM repeat"/>
    <property type="match status" value="1"/>
</dbReference>
<keyword evidence="2" id="KW-0677">Repeat</keyword>
<dbReference type="InterPro" id="IPR020472">
    <property type="entry name" value="WD40_PAC1"/>
</dbReference>
<dbReference type="OrthoDB" id="277950at2"/>
<feature type="repeat" description="WD" evidence="3">
    <location>
        <begin position="911"/>
        <end position="951"/>
    </location>
</feature>
<dbReference type="InterPro" id="IPR011989">
    <property type="entry name" value="ARM-like"/>
</dbReference>
<dbReference type="InterPro" id="IPR036322">
    <property type="entry name" value="WD40_repeat_dom_sf"/>
</dbReference>
<dbReference type="InterPro" id="IPR016024">
    <property type="entry name" value="ARM-type_fold"/>
</dbReference>
<feature type="repeat" description="WD" evidence="3">
    <location>
        <begin position="952"/>
        <end position="991"/>
    </location>
</feature>
<dbReference type="PROSITE" id="PS50294">
    <property type="entry name" value="WD_REPEATS_REGION"/>
    <property type="match status" value="12"/>
</dbReference>
<dbReference type="Proteomes" id="UP000326354">
    <property type="component" value="Chromosome"/>
</dbReference>
<evidence type="ECO:0000256" key="2">
    <source>
        <dbReference type="ARBA" id="ARBA00022737"/>
    </source>
</evidence>
<dbReference type="Gene3D" id="2.130.10.10">
    <property type="entry name" value="YVTN repeat-like/Quinoprotein amine dehydrogenase"/>
    <property type="match status" value="6"/>
</dbReference>
<dbReference type="KEGG" id="uam:UABAM_04540"/>
<dbReference type="SUPFAM" id="SSF50978">
    <property type="entry name" value="WD40 repeat-like"/>
    <property type="match status" value="2"/>
</dbReference>
<dbReference type="Gene3D" id="1.25.10.10">
    <property type="entry name" value="Leucine-rich Repeat Variant"/>
    <property type="match status" value="1"/>
</dbReference>
<keyword evidence="1 3" id="KW-0853">WD repeat</keyword>
<feature type="repeat" description="WD" evidence="3">
    <location>
        <begin position="705"/>
        <end position="746"/>
    </location>
</feature>
<dbReference type="Pfam" id="PF00400">
    <property type="entry name" value="WD40"/>
    <property type="match status" value="15"/>
</dbReference>
<dbReference type="InterPro" id="IPR001680">
    <property type="entry name" value="WD40_rpt"/>
</dbReference>
<feature type="repeat" description="WD" evidence="3">
    <location>
        <begin position="747"/>
        <end position="787"/>
    </location>
</feature>
<dbReference type="InterPro" id="IPR019775">
    <property type="entry name" value="WD40_repeat_CS"/>
</dbReference>
<evidence type="ECO:0000256" key="3">
    <source>
        <dbReference type="PROSITE-ProRule" id="PRU00221"/>
    </source>
</evidence>
<feature type="repeat" description="WD" evidence="3">
    <location>
        <begin position="1284"/>
        <end position="1325"/>
    </location>
</feature>
<keyword evidence="6" id="KW-1185">Reference proteome</keyword>
<evidence type="ECO:0000313" key="6">
    <source>
        <dbReference type="Proteomes" id="UP000326354"/>
    </source>
</evidence>
<dbReference type="PANTHER" id="PTHR22847">
    <property type="entry name" value="WD40 REPEAT PROTEIN"/>
    <property type="match status" value="1"/>
</dbReference>
<feature type="domain" description="Peptidase C14 caspase" evidence="4">
    <location>
        <begin position="133"/>
        <end position="372"/>
    </location>
</feature>
<accession>A0A5S9IQQ1</accession>
<evidence type="ECO:0000313" key="5">
    <source>
        <dbReference type="EMBL" id="BBM86154.1"/>
    </source>
</evidence>
<dbReference type="Gene3D" id="3.40.50.1460">
    <property type="match status" value="1"/>
</dbReference>
<dbReference type="CDD" id="cd00200">
    <property type="entry name" value="WD40"/>
    <property type="match status" value="3"/>
</dbReference>
<protein>
    <recommendedName>
        <fullName evidence="4">Peptidase C14 caspase domain-containing protein</fullName>
    </recommendedName>
</protein>
<dbReference type="InterPro" id="IPR015943">
    <property type="entry name" value="WD40/YVTN_repeat-like_dom_sf"/>
</dbReference>
<sequence length="1630" mass="186128">MKNIFIYVLFLSSCVFSQNDEKISAWITQLQNPDQCFFAIEKLKAVGPQAKKAIPFLKTVLQKALRDNDTRLFNAVFVAIAEITPDIMQTAQEKSTTHNKQRSIAKKSYENFGGLTVLGLSQDFRQKLRYNRSHAVIVGINRYKHHPSLHGASYDAAEIAAVLASRYGYHNITLITDTLPQKIYPLRYLEEIASNNVYTTYRHRLNKENIVVVHPRHFVTGELIEKCISRIKVENKYESLFFFYAGHGIPGSFVLGDSPKNSGYPLAKIANTLSEVKAHHTLMVLDSCFSGSLLQNPHRPQLQGYRDQQLLFGRGENIDRVFARRSFQVITAGTGSEAVEDQLSNSTRYAQLTGEGEHSPFTAVFLQAIKGLAGRADGIQLASDLGYYMMSNLVNDRRIQASQAPRYSSLAGDGDFMLFPKDLVLNPKLIAPLYLDEKSYADIRIATCEALKSFILEQPQQQRLALTKSAMPHVGKLLQESRVKTQVAAVTFIRDMLKRFPAQKVNEVQAFVLPITQLLANTNHQESSQIRLLLSCLGKMSFFATPQSMDVLKNLVEKHYIRDWQQIDKQELPNDVKDYVQRLENLKLADANTQQQQMDYWIEKGVIYEWLTSTGKVHIANHKDRLEKRHQQGLLLLKNAKKLYEEKDFFTAHFTMARATNFANVDKTPARKSKFLKNYSKEWFEAYRLLNSNLHCTLQWQNAAFSQHTGAVTCIDKNQQNTLLASGSSDKTIKLWDLQSRKLRAVLYGHKEKVNAVCFHPQEEVLFSAGDDALIVWELKTHSKKMELTGHTEHITSLALSPDGVYLASADTDGNIHLWDTKTYENKRSFPAKGHINISSLSFISKNTLAFTKLQKNTFFTWNIKTGKQKEFIGHKQQVNHVIGNDSFLLSASRDKTVKMWDFKTQKLRHTFSHPNIVRKLALSQENILATACGDKTIRLWDLSNKKLRHTMHGHKDATQALLFTPRHLISANNDYTIGLWDLNTGKPLRDYKNYYGTPVRSVLSEDGKTFAVGYSSGSIRLWDTKSGKSTLSLHGLSNWPLAIALSPDGKKLGAVSRNIIFVWDTKTGKPLRFSYGRFGRSVNIIRFGTKSEQFFFAYGNRIYSWNLHNKQQKTFTAHNGQITSFDCHNNMLLSSSADKTVKIWDIANHKLINKLEHSHPIGMAKFINNGKVLTCSTDKKVIIWDTETKKISQQIQEDLSYMYAFASTDQKFCVVLGQNEKNKKRLHLWNVTSKQKIHSWQCPRGNWLNVVCFSPDNRLVAYTGEDNKIYIHDLENKSLVAKLSGHSQTIRSIHFAKNSRSIFSIAADNTIKSWKIEVAKNHRSIDNCVIDIIFHKKRNLYAAISKNLRNIKLWKDPNNITILKGHKKRINQIAFSANGKYLASASADQTVRVWDVESQKLLMTFTHQDRVESVCFHPKNEILASAGRDKVIKLWSIKTQKWIKDLQGNTGWIQDLRFSSDGNTIFSVSTDKKLMMWRWKTNDVIKRSGHSSVIRSIDLSPDGKLLATGSWDKSIILWDAKSGNPIANLSGHEEMVYKVKFTPNGKYLLSASEDKTIKIWSLQHRRAIATFSGHKKSVTGLCILDEENFASVEHDYVAKFWRINFPTYEKYESFFDSDFRFRNFSNMLY</sequence>
<dbReference type="PROSITE" id="PS50082">
    <property type="entry name" value="WD_REPEATS_2"/>
    <property type="match status" value="14"/>
</dbReference>
<feature type="repeat" description="WD" evidence="3">
    <location>
        <begin position="1004"/>
        <end position="1033"/>
    </location>
</feature>
<dbReference type="RefSeq" id="WP_151970228.1">
    <property type="nucleotide sequence ID" value="NZ_AP019860.1"/>
</dbReference>
<dbReference type="PANTHER" id="PTHR22847:SF637">
    <property type="entry name" value="WD REPEAT DOMAIN 5B"/>
    <property type="match status" value="1"/>
</dbReference>